<evidence type="ECO:0000256" key="1">
    <source>
        <dbReference type="SAM" id="MobiDB-lite"/>
    </source>
</evidence>
<name>A0A1D6NGW5_MAIZE</name>
<reference evidence="2" key="1">
    <citation type="submission" date="2015-12" db="EMBL/GenBank/DDBJ databases">
        <title>Update maize B73 reference genome by single molecule sequencing technologies.</title>
        <authorList>
            <consortium name="Maize Genome Sequencing Project"/>
            <person name="Ware D."/>
        </authorList>
    </citation>
    <scope>NUCLEOTIDE SEQUENCE [LARGE SCALE GENOMIC DNA]</scope>
    <source>
        <tissue evidence="2">Seedling</tissue>
    </source>
</reference>
<protein>
    <submittedName>
        <fullName evidence="2">Vacuolar protein sorting protein 25</fullName>
    </submittedName>
</protein>
<feature type="region of interest" description="Disordered" evidence="1">
    <location>
        <begin position="1"/>
        <end position="34"/>
    </location>
</feature>
<dbReference type="EMBL" id="CM007649">
    <property type="protein sequence ID" value="ONM39642.1"/>
    <property type="molecule type" value="Genomic_DNA"/>
</dbReference>
<feature type="compositionally biased region" description="Basic residues" evidence="1">
    <location>
        <begin position="1"/>
        <end position="16"/>
    </location>
</feature>
<feature type="compositionally biased region" description="Low complexity" evidence="1">
    <location>
        <begin position="19"/>
        <end position="29"/>
    </location>
</feature>
<gene>
    <name evidence="2" type="ORF">ZEAMMB73_Zm00001d043997</name>
</gene>
<evidence type="ECO:0000313" key="2">
    <source>
        <dbReference type="EMBL" id="ONM39642.1"/>
    </source>
</evidence>
<dbReference type="AlphaFoldDB" id="A0A1D6NGW5"/>
<sequence>WHRARVSPTRRLRRLHPPSSTADRSSSRCARSRRRPLQLLHAFPAAVAPARRSSAAAPACPRVLPSTALASARVPGRRRACTPSVTNRHLLRPVLQAAASSATSVSPSCATTSLERSAYSRSPPPRRPPQQFLLRSARPISSSSAVPVDPPSTSSSVAGGGAPPPLPRSISSGSALLHRPPECKSVSIGLFYSSIGSDFGWAQLRRCRGWGISGSLPSSTTRLTSLYSLCVRRGKSKCSYGRI</sequence>
<dbReference type="IntAct" id="A0A1D6NGW5">
    <property type="interactions" value="4"/>
</dbReference>
<feature type="compositionally biased region" description="Low complexity" evidence="1">
    <location>
        <begin position="141"/>
        <end position="157"/>
    </location>
</feature>
<accession>A0A1D6NGW5</accession>
<feature type="non-terminal residue" evidence="2">
    <location>
        <position position="1"/>
    </location>
</feature>
<organism evidence="2">
    <name type="scientific">Zea mays</name>
    <name type="common">Maize</name>
    <dbReference type="NCBI Taxonomy" id="4577"/>
    <lineage>
        <taxon>Eukaryota</taxon>
        <taxon>Viridiplantae</taxon>
        <taxon>Streptophyta</taxon>
        <taxon>Embryophyta</taxon>
        <taxon>Tracheophyta</taxon>
        <taxon>Spermatophyta</taxon>
        <taxon>Magnoliopsida</taxon>
        <taxon>Liliopsida</taxon>
        <taxon>Poales</taxon>
        <taxon>Poaceae</taxon>
        <taxon>PACMAD clade</taxon>
        <taxon>Panicoideae</taxon>
        <taxon>Andropogonodae</taxon>
        <taxon>Andropogoneae</taxon>
        <taxon>Tripsacinae</taxon>
        <taxon>Zea</taxon>
    </lineage>
</organism>
<feature type="region of interest" description="Disordered" evidence="1">
    <location>
        <begin position="140"/>
        <end position="173"/>
    </location>
</feature>
<dbReference type="STRING" id="4577.A0A1D6NGW5"/>
<proteinExistence type="predicted"/>